<accession>A0A0K1Q6I3</accession>
<evidence type="ECO:0000256" key="4">
    <source>
        <dbReference type="ARBA" id="ARBA00023125"/>
    </source>
</evidence>
<dbReference type="AlphaFoldDB" id="A0A0K1Q6I3"/>
<reference evidence="9 10" key="1">
    <citation type="submission" date="2015-08" db="EMBL/GenBank/DDBJ databases">
        <authorList>
            <person name="Babu N.S."/>
            <person name="Beckwith C.J."/>
            <person name="Beseler K.G."/>
            <person name="Brison A."/>
            <person name="Carone J.V."/>
            <person name="Caskin T.P."/>
            <person name="Diamond M."/>
            <person name="Durham M.E."/>
            <person name="Foxe J.M."/>
            <person name="Go M."/>
            <person name="Henderson B.A."/>
            <person name="Jones I.B."/>
            <person name="McGettigan J.A."/>
            <person name="Micheletti S.J."/>
            <person name="Nasrallah M.E."/>
            <person name="Ortiz D."/>
            <person name="Piller C.R."/>
            <person name="Privatt S.R."/>
            <person name="Schneider S.L."/>
            <person name="Sharp S."/>
            <person name="Smith T.C."/>
            <person name="Stanton J.D."/>
            <person name="Ullery H.E."/>
            <person name="Wilson R.J."/>
            <person name="Serrano M.G."/>
            <person name="Buck G."/>
            <person name="Lee V."/>
            <person name="Wang Y."/>
            <person name="Carvalho R."/>
            <person name="Voegtly L."/>
            <person name="Shi R."/>
            <person name="Duckworth R."/>
            <person name="Johnson A."/>
            <person name="Loviza R."/>
            <person name="Walstead R."/>
            <person name="Shah Z."/>
            <person name="Kiflezghi M."/>
            <person name="Wade K."/>
            <person name="Ball S.L."/>
            <person name="Bradley K.W."/>
            <person name="Asai D.J."/>
            <person name="Bowman C.A."/>
            <person name="Russell D.A."/>
            <person name="Pope W.H."/>
            <person name="Jacobs-Sera D."/>
            <person name="Hendrix R.W."/>
            <person name="Hatfull G.F."/>
        </authorList>
    </citation>
    <scope>NUCLEOTIDE SEQUENCE [LARGE SCALE GENOMIC DNA]</scope>
    <source>
        <strain evidence="9 10">DSM 27648</strain>
    </source>
</reference>
<protein>
    <submittedName>
        <fullName evidence="9">RNA polymerase sigma factor RpoE</fullName>
    </submittedName>
</protein>
<keyword evidence="10" id="KW-1185">Reference proteome</keyword>
<feature type="domain" description="RNA polymerase sigma-70 region 2" evidence="7">
    <location>
        <begin position="8"/>
        <end position="76"/>
    </location>
</feature>
<dbReference type="Gene3D" id="1.10.1740.10">
    <property type="match status" value="1"/>
</dbReference>
<feature type="domain" description="RNA polymerase sigma factor 70 region 4 type 2" evidence="8">
    <location>
        <begin position="108"/>
        <end position="160"/>
    </location>
</feature>
<dbReference type="InterPro" id="IPR039425">
    <property type="entry name" value="RNA_pol_sigma-70-like"/>
</dbReference>
<dbReference type="CDD" id="cd06171">
    <property type="entry name" value="Sigma70_r4"/>
    <property type="match status" value="1"/>
</dbReference>
<dbReference type="PANTHER" id="PTHR43133:SF8">
    <property type="entry name" value="RNA POLYMERASE SIGMA FACTOR HI_1459-RELATED"/>
    <property type="match status" value="1"/>
</dbReference>
<evidence type="ECO:0000256" key="5">
    <source>
        <dbReference type="ARBA" id="ARBA00023163"/>
    </source>
</evidence>
<dbReference type="Pfam" id="PF04542">
    <property type="entry name" value="Sigma70_r2"/>
    <property type="match status" value="1"/>
</dbReference>
<dbReference type="InterPro" id="IPR013324">
    <property type="entry name" value="RNA_pol_sigma_r3/r4-like"/>
</dbReference>
<evidence type="ECO:0000313" key="10">
    <source>
        <dbReference type="Proteomes" id="UP000064967"/>
    </source>
</evidence>
<dbReference type="InterPro" id="IPR013325">
    <property type="entry name" value="RNA_pol_sigma_r2"/>
</dbReference>
<dbReference type="STRING" id="1391654.AKJ09_08006"/>
<dbReference type="InterPro" id="IPR007627">
    <property type="entry name" value="RNA_pol_sigma70_r2"/>
</dbReference>
<organism evidence="9 10">
    <name type="scientific">Labilithrix luteola</name>
    <dbReference type="NCBI Taxonomy" id="1391654"/>
    <lineage>
        <taxon>Bacteria</taxon>
        <taxon>Pseudomonadati</taxon>
        <taxon>Myxococcota</taxon>
        <taxon>Polyangia</taxon>
        <taxon>Polyangiales</taxon>
        <taxon>Labilitrichaceae</taxon>
        <taxon>Labilithrix</taxon>
    </lineage>
</organism>
<evidence type="ECO:0000256" key="3">
    <source>
        <dbReference type="ARBA" id="ARBA00023082"/>
    </source>
</evidence>
<dbReference type="SUPFAM" id="SSF88659">
    <property type="entry name" value="Sigma3 and sigma4 domains of RNA polymerase sigma factors"/>
    <property type="match status" value="1"/>
</dbReference>
<keyword evidence="3" id="KW-0731">Sigma factor</keyword>
<dbReference type="SUPFAM" id="SSF88946">
    <property type="entry name" value="Sigma2 domain of RNA polymerase sigma factors"/>
    <property type="match status" value="1"/>
</dbReference>
<dbReference type="GO" id="GO:0006352">
    <property type="term" value="P:DNA-templated transcription initiation"/>
    <property type="evidence" value="ECO:0007669"/>
    <property type="project" value="InterPro"/>
</dbReference>
<dbReference type="InterPro" id="IPR036388">
    <property type="entry name" value="WH-like_DNA-bd_sf"/>
</dbReference>
<evidence type="ECO:0000313" key="9">
    <source>
        <dbReference type="EMBL" id="AKV01343.1"/>
    </source>
</evidence>
<keyword evidence="5" id="KW-0804">Transcription</keyword>
<dbReference type="NCBIfam" id="TIGR02937">
    <property type="entry name" value="sigma70-ECF"/>
    <property type="match status" value="1"/>
</dbReference>
<dbReference type="PANTHER" id="PTHR43133">
    <property type="entry name" value="RNA POLYMERASE ECF-TYPE SIGMA FACTO"/>
    <property type="match status" value="1"/>
</dbReference>
<dbReference type="InterPro" id="IPR013249">
    <property type="entry name" value="RNA_pol_sigma70_r4_t2"/>
</dbReference>
<dbReference type="PATRIC" id="fig|1391654.3.peg.8115"/>
<evidence type="ECO:0000259" key="8">
    <source>
        <dbReference type="Pfam" id="PF08281"/>
    </source>
</evidence>
<dbReference type="Proteomes" id="UP000064967">
    <property type="component" value="Chromosome"/>
</dbReference>
<feature type="compositionally biased region" description="Basic and acidic residues" evidence="6">
    <location>
        <begin position="361"/>
        <end position="373"/>
    </location>
</feature>
<keyword evidence="4" id="KW-0238">DNA-binding</keyword>
<dbReference type="GO" id="GO:0003677">
    <property type="term" value="F:DNA binding"/>
    <property type="evidence" value="ECO:0007669"/>
    <property type="project" value="UniProtKB-KW"/>
</dbReference>
<comment type="similarity">
    <text evidence="1">Belongs to the sigma-70 factor family. ECF subfamily.</text>
</comment>
<proteinExistence type="inferred from homology"/>
<dbReference type="EMBL" id="CP012333">
    <property type="protein sequence ID" value="AKV01343.1"/>
    <property type="molecule type" value="Genomic_DNA"/>
</dbReference>
<evidence type="ECO:0000256" key="1">
    <source>
        <dbReference type="ARBA" id="ARBA00010641"/>
    </source>
</evidence>
<dbReference type="InterPro" id="IPR014284">
    <property type="entry name" value="RNA_pol_sigma-70_dom"/>
</dbReference>
<feature type="region of interest" description="Disordered" evidence="6">
    <location>
        <begin position="340"/>
        <end position="373"/>
    </location>
</feature>
<evidence type="ECO:0000256" key="2">
    <source>
        <dbReference type="ARBA" id="ARBA00023015"/>
    </source>
</evidence>
<evidence type="ECO:0000259" key="7">
    <source>
        <dbReference type="Pfam" id="PF04542"/>
    </source>
</evidence>
<gene>
    <name evidence="9" type="ORF">AKJ09_08006</name>
</gene>
<name>A0A0K1Q6I3_9BACT</name>
<evidence type="ECO:0000256" key="6">
    <source>
        <dbReference type="SAM" id="MobiDB-lite"/>
    </source>
</evidence>
<feature type="region of interest" description="Disordered" evidence="6">
    <location>
        <begin position="215"/>
        <end position="239"/>
    </location>
</feature>
<sequence>MESLFAELYRAEFAYVWRSARRLGVSRAEADDVVQETFVVVHRLLGTHELKGSPRGWLFALLFRVVQRHRRSHRRRMVHTDIDANVDIIPAPSAGAPDQTAETSETIRILEEILEQLDPDRRAILVLADIEERPVAEIAEILGINERTATSRLRVARAHLDASLARHRARDGWRSNVSTDPEKRRSPLLLLGSIYEPADGDAERVLEKVRSSIDAEAAMGSPEGGRGGQLGDTANRRLSSLGPPQASSIVAGVPLWLKLAGVSCVALALVGRWLVHEDRFELTSAPLDSNALGPVATVQAAATNEPTTAVASPPEAPRSPITMDSVPVAALPSATAKATTTAKATAKKPEVAAAVNTSTDSKARDDRGTTDTLERESQLLGEARHALRGGDGQRALSLLDEHARLFPNGWFANDRVVERIVALCGLNRREEAVREGKAFLDSHQKSPLTRRISTSCVGNP</sequence>
<dbReference type="Pfam" id="PF08281">
    <property type="entry name" value="Sigma70_r4_2"/>
    <property type="match status" value="1"/>
</dbReference>
<keyword evidence="2" id="KW-0805">Transcription regulation</keyword>
<dbReference type="Gene3D" id="1.10.10.10">
    <property type="entry name" value="Winged helix-like DNA-binding domain superfamily/Winged helix DNA-binding domain"/>
    <property type="match status" value="1"/>
</dbReference>
<dbReference type="KEGG" id="llu:AKJ09_08006"/>
<dbReference type="GO" id="GO:0016987">
    <property type="term" value="F:sigma factor activity"/>
    <property type="evidence" value="ECO:0007669"/>
    <property type="project" value="UniProtKB-KW"/>
</dbReference>